<sequence>MQRYERLWERLLTLLGTLGEVDSSTPGRLRLTVDRHDVEIVMTEAEWDELVRIPHGSFAGGALHLLHALSRAQSIDAPFLVYDTYELHASATPRSPLRAEMEADRRRVEEYLRTHPGAKVQWRAFPPGSEPT</sequence>
<organism evidence="1 2">
    <name type="scientific">Nocardioides pinisoli</name>
    <dbReference type="NCBI Taxonomy" id="2950279"/>
    <lineage>
        <taxon>Bacteria</taxon>
        <taxon>Bacillati</taxon>
        <taxon>Actinomycetota</taxon>
        <taxon>Actinomycetes</taxon>
        <taxon>Propionibacteriales</taxon>
        <taxon>Nocardioidaceae</taxon>
        <taxon>Nocardioides</taxon>
    </lineage>
</organism>
<accession>A0ABT1L114</accession>
<protein>
    <submittedName>
        <fullName evidence="1">Uncharacterized protein</fullName>
    </submittedName>
</protein>
<gene>
    <name evidence="1" type="ORF">NCI01_18025</name>
</gene>
<dbReference type="EMBL" id="JANARS010000008">
    <property type="protein sequence ID" value="MCP3423707.1"/>
    <property type="molecule type" value="Genomic_DNA"/>
</dbReference>
<keyword evidence="2" id="KW-1185">Reference proteome</keyword>
<evidence type="ECO:0000313" key="2">
    <source>
        <dbReference type="Proteomes" id="UP001204524"/>
    </source>
</evidence>
<comment type="caution">
    <text evidence="1">The sequence shown here is derived from an EMBL/GenBank/DDBJ whole genome shotgun (WGS) entry which is preliminary data.</text>
</comment>
<reference evidence="1 2" key="1">
    <citation type="submission" date="2022-06" db="EMBL/GenBank/DDBJ databases">
        <authorList>
            <person name="So Y."/>
        </authorList>
    </citation>
    <scope>NUCLEOTIDE SEQUENCE [LARGE SCALE GENOMIC DNA]</scope>
    <source>
        <strain evidence="1 2">STR3</strain>
    </source>
</reference>
<dbReference type="RefSeq" id="WP_254182871.1">
    <property type="nucleotide sequence ID" value="NZ_JANARS010000008.1"/>
</dbReference>
<evidence type="ECO:0000313" key="1">
    <source>
        <dbReference type="EMBL" id="MCP3423707.1"/>
    </source>
</evidence>
<dbReference type="Proteomes" id="UP001204524">
    <property type="component" value="Unassembled WGS sequence"/>
</dbReference>
<proteinExistence type="predicted"/>
<name>A0ABT1L114_9ACTN</name>